<evidence type="ECO:0000259" key="1">
    <source>
        <dbReference type="Pfam" id="PF14534"/>
    </source>
</evidence>
<comment type="caution">
    <text evidence="2">The sequence shown here is derived from an EMBL/GenBank/DDBJ whole genome shotgun (WGS) entry which is preliminary data.</text>
</comment>
<name>A0A9X3TZT8_9PROT</name>
<sequence>MTKQELDKQAIEHAEKELAEALVTADLERLLKLLDDGLLWIHGSSKVDTKTSLLEAIANRSLVLNQFDREYAAIEIFGESGVVAGILNLDVTMGGEPRRIRNQISTIWSCYTGVPCLIHFQATRVPD</sequence>
<dbReference type="InterPro" id="IPR027843">
    <property type="entry name" value="DUF4440"/>
</dbReference>
<proteinExistence type="predicted"/>
<dbReference type="Proteomes" id="UP001141619">
    <property type="component" value="Unassembled WGS sequence"/>
</dbReference>
<dbReference type="EMBL" id="JANWOI010000003">
    <property type="protein sequence ID" value="MDA5194439.1"/>
    <property type="molecule type" value="Genomic_DNA"/>
</dbReference>
<dbReference type="RefSeq" id="WP_274944142.1">
    <property type="nucleotide sequence ID" value="NZ_JANWOI010000003.1"/>
</dbReference>
<dbReference type="AlphaFoldDB" id="A0A9X3TZT8"/>
<gene>
    <name evidence="2" type="ORF">NYP16_10800</name>
</gene>
<evidence type="ECO:0000313" key="3">
    <source>
        <dbReference type="Proteomes" id="UP001141619"/>
    </source>
</evidence>
<dbReference type="Gene3D" id="3.10.450.50">
    <property type="match status" value="1"/>
</dbReference>
<keyword evidence="3" id="KW-1185">Reference proteome</keyword>
<reference evidence="2" key="1">
    <citation type="submission" date="2022-08" db="EMBL/GenBank/DDBJ databases">
        <authorList>
            <person name="Vandamme P."/>
            <person name="Hettiarachchi A."/>
            <person name="Peeters C."/>
            <person name="Cnockaert M."/>
            <person name="Carlier A."/>
        </authorList>
    </citation>
    <scope>NUCLEOTIDE SEQUENCE</scope>
    <source>
        <strain evidence="2">LMG 31809</strain>
    </source>
</reference>
<protein>
    <submittedName>
        <fullName evidence="2">Nuclear transport factor 2 family protein</fullName>
    </submittedName>
</protein>
<dbReference type="InterPro" id="IPR032710">
    <property type="entry name" value="NTF2-like_dom_sf"/>
</dbReference>
<evidence type="ECO:0000313" key="2">
    <source>
        <dbReference type="EMBL" id="MDA5194439.1"/>
    </source>
</evidence>
<reference evidence="2" key="2">
    <citation type="journal article" date="2023" name="Syst. Appl. Microbiol.">
        <title>Govania unica gen. nov., sp. nov., a rare biosphere bacterium that represents a novel family in the class Alphaproteobacteria.</title>
        <authorList>
            <person name="Vandamme P."/>
            <person name="Peeters C."/>
            <person name="Hettiarachchi A."/>
            <person name="Cnockaert M."/>
            <person name="Carlier A."/>
        </authorList>
    </citation>
    <scope>NUCLEOTIDE SEQUENCE</scope>
    <source>
        <strain evidence="2">LMG 31809</strain>
    </source>
</reference>
<accession>A0A9X3TZT8</accession>
<organism evidence="2 3">
    <name type="scientific">Govanella unica</name>
    <dbReference type="NCBI Taxonomy" id="2975056"/>
    <lineage>
        <taxon>Bacteria</taxon>
        <taxon>Pseudomonadati</taxon>
        <taxon>Pseudomonadota</taxon>
        <taxon>Alphaproteobacteria</taxon>
        <taxon>Emcibacterales</taxon>
        <taxon>Govanellaceae</taxon>
        <taxon>Govanella</taxon>
    </lineage>
</organism>
<feature type="domain" description="DUF4440" evidence="1">
    <location>
        <begin position="11"/>
        <end position="110"/>
    </location>
</feature>
<dbReference type="SUPFAM" id="SSF54427">
    <property type="entry name" value="NTF2-like"/>
    <property type="match status" value="1"/>
</dbReference>
<dbReference type="Pfam" id="PF14534">
    <property type="entry name" value="DUF4440"/>
    <property type="match status" value="1"/>
</dbReference>